<organism evidence="2 3">
    <name type="scientific">Daphnia magna</name>
    <dbReference type="NCBI Taxonomy" id="35525"/>
    <lineage>
        <taxon>Eukaryota</taxon>
        <taxon>Metazoa</taxon>
        <taxon>Ecdysozoa</taxon>
        <taxon>Arthropoda</taxon>
        <taxon>Crustacea</taxon>
        <taxon>Branchiopoda</taxon>
        <taxon>Diplostraca</taxon>
        <taxon>Cladocera</taxon>
        <taxon>Anomopoda</taxon>
        <taxon>Daphniidae</taxon>
        <taxon>Daphnia</taxon>
    </lineage>
</organism>
<dbReference type="GO" id="GO:0071897">
    <property type="term" value="P:DNA biosynthetic process"/>
    <property type="evidence" value="ECO:0007669"/>
    <property type="project" value="UniProtKB-ARBA"/>
</dbReference>
<dbReference type="Pfam" id="PF00078">
    <property type="entry name" value="RVT_1"/>
    <property type="match status" value="1"/>
</dbReference>
<dbReference type="OrthoDB" id="7697627at2759"/>
<name>A0A164PER4_9CRUS</name>
<protein>
    <submittedName>
        <fullName evidence="2">Pol-like protein</fullName>
    </submittedName>
</protein>
<keyword evidence="3" id="KW-1185">Reference proteome</keyword>
<dbReference type="InterPro" id="IPR043502">
    <property type="entry name" value="DNA/RNA_pol_sf"/>
</dbReference>
<dbReference type="SUPFAM" id="SSF56672">
    <property type="entry name" value="DNA/RNA polymerases"/>
    <property type="match status" value="1"/>
</dbReference>
<dbReference type="CDD" id="cd01650">
    <property type="entry name" value="RT_nLTR_like"/>
    <property type="match status" value="1"/>
</dbReference>
<evidence type="ECO:0000259" key="1">
    <source>
        <dbReference type="PROSITE" id="PS50878"/>
    </source>
</evidence>
<feature type="domain" description="Reverse transcriptase" evidence="1">
    <location>
        <begin position="418"/>
        <end position="688"/>
    </location>
</feature>
<proteinExistence type="predicted"/>
<reference evidence="2 3" key="1">
    <citation type="submission" date="2016-03" db="EMBL/GenBank/DDBJ databases">
        <title>EvidentialGene: Evidence-directed Construction of Genes on Genomes.</title>
        <authorList>
            <person name="Gilbert D.G."/>
            <person name="Choi J.-H."/>
            <person name="Mockaitis K."/>
            <person name="Colbourne J."/>
            <person name="Pfrender M."/>
        </authorList>
    </citation>
    <scope>NUCLEOTIDE SEQUENCE [LARGE SCALE GENOMIC DNA]</scope>
    <source>
        <strain evidence="2 3">Xinb3</strain>
        <tissue evidence="2">Complete organism</tissue>
    </source>
</reference>
<accession>A0A164PER4</accession>
<feature type="non-terminal residue" evidence="2">
    <location>
        <position position="814"/>
    </location>
</feature>
<dbReference type="PROSITE" id="PS50878">
    <property type="entry name" value="RT_POL"/>
    <property type="match status" value="1"/>
</dbReference>
<sequence>MAPRSRASARDSSAPALARDFFNRAALARRSPKNASALAFRSSSERGFNSADLDIKIFRNECGKFLVKMCSKIIERSPLRYSIVRAISCFDPEVLLSQPEIARKRNELLRKIFVKANRLTHSDSDKIESQFDKLVTLVGSKLKPDFEAFHPDPSRNIEQKRLVYDYIMKVGGPNKVDIDRQMIREARLASNRYKMALQEKKAPTRSGKATIAKKKVCIGLKVILCFKKTNPSSQPYKGQDPALPFPSSRVWKEAPLCLNKRTEWKKAEAKKRKTIISAKKWSWTTFVSSLGPNDQPKMWSFVKNMVGKGSIPAVEGYSIRMNNKNHNTSEEKAELFLSIFSGAHPSGIPKNSLLESRIVNGLNAQNPNPLNDAITFEELDNSITKSKSKAVGLDFIQNEMLKNLSTANKFYLLHLFNRLFASGYVPAIWKSAVVIPLLKQNKPAEDPNSYRPVSLTSCLGKMLERILANRLHWFLESKGLIKIAQAGFRRGCSTTDHIAQLDSYIKTGFNQKKCTVATFLDISKAYDSVWIQGLMYKIAYLGITGQFLGWVQEFLTGRNMCVRIGSIVSSSTPIKNGVPQGAVLSPILFNIMLSYFPSSTPDVKTLPYADDVTLCSQTNQPEDAEITLQPVLDQVRRWGKKWKFKFSAEKCATVVFTRAYKPGNDPLLFLDGHRIQPQPVFKFLGVWFDAKLLWKTHINHVANRCLRLKNLFTIMSKAKPGPAIQTLIMLYKSLVRSLMDYGSIAYGSSSKSNLAKLDVIGRSILRTILGSRQSTPVEILYAETGTEPFLWRTRWLTSKYLVKMSHKPRNPMYE</sequence>
<dbReference type="InterPro" id="IPR000477">
    <property type="entry name" value="RT_dom"/>
</dbReference>
<evidence type="ECO:0000313" key="3">
    <source>
        <dbReference type="Proteomes" id="UP000076858"/>
    </source>
</evidence>
<evidence type="ECO:0000313" key="2">
    <source>
        <dbReference type="EMBL" id="KZS06766.1"/>
    </source>
</evidence>
<dbReference type="EMBL" id="LRGB01002622">
    <property type="protein sequence ID" value="KZS06766.1"/>
    <property type="molecule type" value="Genomic_DNA"/>
</dbReference>
<dbReference type="AlphaFoldDB" id="A0A164PER4"/>
<dbReference type="InterPro" id="IPR043128">
    <property type="entry name" value="Rev_trsase/Diguanyl_cyclase"/>
</dbReference>
<dbReference type="Proteomes" id="UP000076858">
    <property type="component" value="Unassembled WGS sequence"/>
</dbReference>
<dbReference type="PANTHER" id="PTHR33481">
    <property type="entry name" value="REVERSE TRANSCRIPTASE"/>
    <property type="match status" value="1"/>
</dbReference>
<dbReference type="PANTHER" id="PTHR33481:SF1">
    <property type="entry name" value="ENDONUCLEASE_EXONUCLEASE_PHOSPHATASE DOMAIN-CONTAINING PROTEIN-RELATED"/>
    <property type="match status" value="1"/>
</dbReference>
<comment type="caution">
    <text evidence="2">The sequence shown here is derived from an EMBL/GenBank/DDBJ whole genome shotgun (WGS) entry which is preliminary data.</text>
</comment>
<dbReference type="Gene3D" id="3.30.70.270">
    <property type="match status" value="1"/>
</dbReference>
<gene>
    <name evidence="2" type="ORF">APZ42_029674</name>
</gene>